<name>A0ABW5DFQ1_9HYPH</name>
<keyword evidence="6 7" id="KW-0961">Cell wall biogenesis/degradation</keyword>
<evidence type="ECO:0000256" key="5">
    <source>
        <dbReference type="ARBA" id="ARBA00022984"/>
    </source>
</evidence>
<feature type="domain" description="L,D-TPase catalytic" evidence="8">
    <location>
        <begin position="3"/>
        <end position="176"/>
    </location>
</feature>
<accession>A0ABW5DFQ1</accession>
<comment type="caution">
    <text evidence="9">The sequence shown here is derived from an EMBL/GenBank/DDBJ whole genome shotgun (WGS) entry which is preliminary data.</text>
</comment>
<dbReference type="PROSITE" id="PS52029">
    <property type="entry name" value="LD_TPASE"/>
    <property type="match status" value="1"/>
</dbReference>
<feature type="active site" description="Proton donor/acceptor" evidence="7">
    <location>
        <position position="140"/>
    </location>
</feature>
<keyword evidence="5 7" id="KW-0573">Peptidoglycan synthesis</keyword>
<evidence type="ECO:0000259" key="8">
    <source>
        <dbReference type="PROSITE" id="PS52029"/>
    </source>
</evidence>
<evidence type="ECO:0000256" key="1">
    <source>
        <dbReference type="ARBA" id="ARBA00004752"/>
    </source>
</evidence>
<comment type="similarity">
    <text evidence="2">Belongs to the YkuD family.</text>
</comment>
<dbReference type="CDD" id="cd16913">
    <property type="entry name" value="YkuD_like"/>
    <property type="match status" value="1"/>
</dbReference>
<keyword evidence="4 7" id="KW-0133">Cell shape</keyword>
<evidence type="ECO:0000256" key="7">
    <source>
        <dbReference type="PROSITE-ProRule" id="PRU01373"/>
    </source>
</evidence>
<keyword evidence="3" id="KW-0808">Transferase</keyword>
<evidence type="ECO:0000313" key="9">
    <source>
        <dbReference type="EMBL" id="MFD2259550.1"/>
    </source>
</evidence>
<dbReference type="SUPFAM" id="SSF141523">
    <property type="entry name" value="L,D-transpeptidase catalytic domain-like"/>
    <property type="match status" value="1"/>
</dbReference>
<comment type="pathway">
    <text evidence="1 7">Cell wall biogenesis; peptidoglycan biosynthesis.</text>
</comment>
<dbReference type="PANTHER" id="PTHR38589">
    <property type="entry name" value="BLR0621 PROTEIN"/>
    <property type="match status" value="1"/>
</dbReference>
<evidence type="ECO:0000256" key="4">
    <source>
        <dbReference type="ARBA" id="ARBA00022960"/>
    </source>
</evidence>
<dbReference type="RefSeq" id="WP_345099074.1">
    <property type="nucleotide sequence ID" value="NZ_BAABGS010000020.1"/>
</dbReference>
<evidence type="ECO:0000313" key="10">
    <source>
        <dbReference type="Proteomes" id="UP001597373"/>
    </source>
</evidence>
<dbReference type="InterPro" id="IPR005490">
    <property type="entry name" value="LD_TPept_cat_dom"/>
</dbReference>
<dbReference type="Proteomes" id="UP001597373">
    <property type="component" value="Unassembled WGS sequence"/>
</dbReference>
<reference evidence="10" key="1">
    <citation type="journal article" date="2019" name="Int. J. Syst. Evol. Microbiol.">
        <title>The Global Catalogue of Microorganisms (GCM) 10K type strain sequencing project: providing services to taxonomists for standard genome sequencing and annotation.</title>
        <authorList>
            <consortium name="The Broad Institute Genomics Platform"/>
            <consortium name="The Broad Institute Genome Sequencing Center for Infectious Disease"/>
            <person name="Wu L."/>
            <person name="Ma J."/>
        </authorList>
    </citation>
    <scope>NUCLEOTIDE SEQUENCE [LARGE SCALE GENOMIC DNA]</scope>
    <source>
        <strain evidence="10">KCTC 23707</strain>
    </source>
</reference>
<evidence type="ECO:0000256" key="3">
    <source>
        <dbReference type="ARBA" id="ARBA00022679"/>
    </source>
</evidence>
<feature type="active site" description="Nucleophile" evidence="7">
    <location>
        <position position="152"/>
    </location>
</feature>
<evidence type="ECO:0000256" key="6">
    <source>
        <dbReference type="ARBA" id="ARBA00023316"/>
    </source>
</evidence>
<gene>
    <name evidence="9" type="ORF">ACFSMZ_07200</name>
</gene>
<proteinExistence type="inferred from homology"/>
<evidence type="ECO:0000256" key="2">
    <source>
        <dbReference type="ARBA" id="ARBA00005992"/>
    </source>
</evidence>
<organism evidence="9 10">
    <name type="scientific">Chelativorans composti</name>
    <dbReference type="NCBI Taxonomy" id="768533"/>
    <lineage>
        <taxon>Bacteria</taxon>
        <taxon>Pseudomonadati</taxon>
        <taxon>Pseudomonadota</taxon>
        <taxon>Alphaproteobacteria</taxon>
        <taxon>Hyphomicrobiales</taxon>
        <taxon>Phyllobacteriaceae</taxon>
        <taxon>Chelativorans</taxon>
    </lineage>
</organism>
<dbReference type="PANTHER" id="PTHR38589:SF1">
    <property type="entry name" value="BLR0621 PROTEIN"/>
    <property type="match status" value="1"/>
</dbReference>
<dbReference type="EMBL" id="JBHUIR010000021">
    <property type="protein sequence ID" value="MFD2259550.1"/>
    <property type="molecule type" value="Genomic_DNA"/>
</dbReference>
<dbReference type="Pfam" id="PF03734">
    <property type="entry name" value="YkuD"/>
    <property type="match status" value="1"/>
</dbReference>
<protein>
    <submittedName>
        <fullName evidence="9">L,D-transpeptidase</fullName>
    </submittedName>
</protein>
<sequence length="177" mass="20194">MRRSLAIDVRATPLDRRKGILKAGGMTLRCALGKGGVSARKREGDGATPLAVVKPLALYFRRNCKVSGVWQSTLPKIPIRADEGWCDAPGDPRYNRPVKLPYHASHEKMMRDDRLYNVCIVLDWNMYPRLWSRGSAIFMHIARPGLKPTEGCIALEPRDMRRLLPFLNCRTRIRILR</sequence>
<dbReference type="InterPro" id="IPR038063">
    <property type="entry name" value="Transpep_catalytic_dom"/>
</dbReference>
<keyword evidence="10" id="KW-1185">Reference proteome</keyword>